<dbReference type="GO" id="GO:0008017">
    <property type="term" value="F:microtubule binding"/>
    <property type="evidence" value="ECO:0007669"/>
    <property type="project" value="InterPro"/>
</dbReference>
<dbReference type="GO" id="GO:0005874">
    <property type="term" value="C:microtubule"/>
    <property type="evidence" value="ECO:0007669"/>
    <property type="project" value="UniProtKB-KW"/>
</dbReference>
<dbReference type="InterPro" id="IPR027640">
    <property type="entry name" value="Kinesin-like_fam"/>
</dbReference>
<dbReference type="PRINTS" id="PR00380">
    <property type="entry name" value="KINESINHEAVY"/>
</dbReference>
<dbReference type="PANTHER" id="PTHR47968">
    <property type="entry name" value="CENTROMERE PROTEIN E"/>
    <property type="match status" value="1"/>
</dbReference>
<feature type="compositionally biased region" description="Polar residues" evidence="10">
    <location>
        <begin position="961"/>
        <end position="983"/>
    </location>
</feature>
<dbReference type="GO" id="GO:0003777">
    <property type="term" value="F:microtubule motor activity"/>
    <property type="evidence" value="ECO:0007669"/>
    <property type="project" value="InterPro"/>
</dbReference>
<dbReference type="SMART" id="SM00129">
    <property type="entry name" value="KISc"/>
    <property type="match status" value="1"/>
</dbReference>
<evidence type="ECO:0000256" key="4">
    <source>
        <dbReference type="ARBA" id="ARBA00022840"/>
    </source>
</evidence>
<keyword evidence="4 8" id="KW-0067">ATP-binding</keyword>
<evidence type="ECO:0000256" key="2">
    <source>
        <dbReference type="ARBA" id="ARBA00022701"/>
    </source>
</evidence>
<dbReference type="InterPro" id="IPR019821">
    <property type="entry name" value="Kinesin_motor_CS"/>
</dbReference>
<comment type="caution">
    <text evidence="12">The sequence shown here is derived from an EMBL/GenBank/DDBJ whole genome shotgun (WGS) entry which is preliminary data.</text>
</comment>
<gene>
    <name evidence="12" type="ORF">RRG08_014485</name>
</gene>
<evidence type="ECO:0000313" key="13">
    <source>
        <dbReference type="Proteomes" id="UP001283361"/>
    </source>
</evidence>
<feature type="compositionally biased region" description="Polar residues" evidence="10">
    <location>
        <begin position="1323"/>
        <end position="1334"/>
    </location>
</feature>
<dbReference type="GO" id="GO:0007018">
    <property type="term" value="P:microtubule-based movement"/>
    <property type="evidence" value="ECO:0007669"/>
    <property type="project" value="InterPro"/>
</dbReference>
<keyword evidence="3 8" id="KW-0547">Nucleotide-binding</keyword>
<evidence type="ECO:0000256" key="8">
    <source>
        <dbReference type="PROSITE-ProRule" id="PRU00283"/>
    </source>
</evidence>
<feature type="region of interest" description="Disordered" evidence="10">
    <location>
        <begin position="769"/>
        <end position="793"/>
    </location>
</feature>
<feature type="compositionally biased region" description="Basic and acidic residues" evidence="10">
    <location>
        <begin position="930"/>
        <end position="940"/>
    </location>
</feature>
<protein>
    <recommendedName>
        <fullName evidence="11">Kinesin motor domain-containing protein</fullName>
    </recommendedName>
</protein>
<feature type="coiled-coil region" evidence="9">
    <location>
        <begin position="656"/>
        <end position="690"/>
    </location>
</feature>
<dbReference type="SUPFAM" id="SSF52540">
    <property type="entry name" value="P-loop containing nucleoside triphosphate hydrolases"/>
    <property type="match status" value="1"/>
</dbReference>
<feature type="compositionally biased region" description="Low complexity" evidence="10">
    <location>
        <begin position="303"/>
        <end position="316"/>
    </location>
</feature>
<keyword evidence="7" id="KW-0963">Cytoplasm</keyword>
<comment type="subcellular location">
    <subcellularLocation>
        <location evidence="1">Cytoplasm</location>
        <location evidence="1">Cytoskeleton</location>
    </subcellularLocation>
</comment>
<accession>A0AAE1CL67</accession>
<feature type="compositionally biased region" description="Polar residues" evidence="10">
    <location>
        <begin position="572"/>
        <end position="587"/>
    </location>
</feature>
<comment type="similarity">
    <text evidence="8">Belongs to the TRAFAC class myosin-kinesin ATPase superfamily. Kinesin family.</text>
</comment>
<dbReference type="InterPro" id="IPR036961">
    <property type="entry name" value="Kinesin_motor_dom_sf"/>
</dbReference>
<evidence type="ECO:0000256" key="5">
    <source>
        <dbReference type="ARBA" id="ARBA00023054"/>
    </source>
</evidence>
<dbReference type="EMBL" id="JAWDGP010007709">
    <property type="protein sequence ID" value="KAK3707794.1"/>
    <property type="molecule type" value="Genomic_DNA"/>
</dbReference>
<dbReference type="PROSITE" id="PS00411">
    <property type="entry name" value="KINESIN_MOTOR_1"/>
    <property type="match status" value="1"/>
</dbReference>
<keyword evidence="7" id="KW-0206">Cytoskeleton</keyword>
<evidence type="ECO:0000256" key="3">
    <source>
        <dbReference type="ARBA" id="ARBA00022741"/>
    </source>
</evidence>
<organism evidence="12 13">
    <name type="scientific">Elysia crispata</name>
    <name type="common">lettuce slug</name>
    <dbReference type="NCBI Taxonomy" id="231223"/>
    <lineage>
        <taxon>Eukaryota</taxon>
        <taxon>Metazoa</taxon>
        <taxon>Spiralia</taxon>
        <taxon>Lophotrochozoa</taxon>
        <taxon>Mollusca</taxon>
        <taxon>Gastropoda</taxon>
        <taxon>Heterobranchia</taxon>
        <taxon>Euthyneura</taxon>
        <taxon>Panpulmonata</taxon>
        <taxon>Sacoglossa</taxon>
        <taxon>Placobranchoidea</taxon>
        <taxon>Plakobranchidae</taxon>
        <taxon>Elysia</taxon>
    </lineage>
</organism>
<feature type="region of interest" description="Disordered" evidence="10">
    <location>
        <begin position="484"/>
        <end position="617"/>
    </location>
</feature>
<feature type="compositionally biased region" description="Polar residues" evidence="10">
    <location>
        <begin position="773"/>
        <end position="791"/>
    </location>
</feature>
<feature type="domain" description="Kinesin motor" evidence="11">
    <location>
        <begin position="3"/>
        <end position="377"/>
    </location>
</feature>
<feature type="binding site" evidence="8">
    <location>
        <begin position="93"/>
        <end position="100"/>
    </location>
    <ligand>
        <name>ATP</name>
        <dbReference type="ChEBI" id="CHEBI:30616"/>
    </ligand>
</feature>
<evidence type="ECO:0000256" key="10">
    <source>
        <dbReference type="SAM" id="MobiDB-lite"/>
    </source>
</evidence>
<sequence length="1505" mass="166091">MAQIKTYARLKPTKKAYNGYMISKNVLTMHIPDNKDFVILGPQNNLRSNFSYDILFTNIFGCEASQEEVFDGVAKDIIQNFLNGYNGTIFAYGQTGTGKTYTVEGNTNRYSARGLATRALSMIYQELEKRSDQHISVYLSYLEIYQEVAYDLLNPAARSTIPIAPFARVTVVEGPRGSCILRGLSLHLAANEEIAQMLLLQGQANRKVAETPVNQRSSRSHAVFTVYLQVRKHDSDVLVNSKLHLVDLAGSERVSKTGVDGQQLTEAKSINLSLHHLETVIIALQLDKATSAVGRGDNPPQQSKSNSSLMSSGPSSDNGGSRQLRFVPYRNSLLTMVLKDSLGGNCLTAMIATISLEPENLGESISTCRFAQRVACIANNARRNEEVDDKAMIKRLKNKVAYLENQVALLRSKGRSDPMTDEEIMDVLTDEDQRICERIMEGFLQGIITDPIEAGISDHCRFRACLHLLKQQFIHRSLGSPSLAAGVSTSSAVTGIPGSSGAATTHGTSTSTSTLQPRASSSCVDMLGANNPQQDSGDYAAVGQTRSQGRSTAKDGLKRSDEFADSRERQGNDSYSSRLQTESSPTTKAARVGGDEMTPSYSSELNGTSHSKNGSNKVKVKKGGLEEVLQACSSGGRAGGGGVSFPANLRYKSPFERQREKEIQRLSRKLTEMEEDKAGKESHLQEMKEQAIVEELLVAETGLRLKLQVAEEQVADQHAYLLQLKHLQADPDLITKEQLVEKQLRKRQAKFHEKLSKVLSSKETLEQDFAQRRSGQGVSTAANGATQQHQADSGKMSLEERFGQYKQGKGALNTRQVFDLLKNEEKKRQKESQKVERETTMVKTKQLAIKEAATLEKLRELKQMLKLSLLKEEQQIKQKKEELTANDPDIMGRSGESSSFALNSSSNKARGQGHERASSLHYSNYGHGPFHHDSHSDKLKSQSMAAKPNGDLYSAGRSHVGGSSRNQAWTGRSPGNQNQSQHCSNMTVDQNVKVQQFMAEVLSGKHLQHEQQQQQQPIPVFSVSHTSSSTLTPGNGSRGHSATPENFNLDEVFMSEPHAEVSGRLSPPAAAASKSFHEPRHSFKFLQERSREDFLSDAAAKDSETIGREKPERFAYIKGKGEAAVTKLNMNANNAGSIGFDSNGGDDELLVSDLETSPALHDWSSKRLDRQTNKTTLDQSKNYLLSENGTGDEGTGMLSQPNLGVAQEAQSPLPSLLALQQLQQDQNLGPLVPPSEYINSMSSEDQFDARRMGLSSRTFESALCHMLDGDVKASAGIQNAPNLPYSVDPYEGFTRSPRSQPRAGRQNFSLSESPYRQRRTQHASKSPTRNQTKLSGGKNGQEDFGYRSVPASAWGPESKNASVADRLTNFLESKSLQKDELAADVVSEKIGRSTSNRKTEDLDPFETKLAMYKNEAFNNQNTSYNNGNDSDEAVTKYKKECEDEDDSFFGLQPAKTRLTALSEEEGEKKFMSTVAAEKARVEKIRRARNAAEIIQRQWRRFRPRQ</sequence>
<evidence type="ECO:0000256" key="9">
    <source>
        <dbReference type="SAM" id="Coils"/>
    </source>
</evidence>
<dbReference type="InterPro" id="IPR027417">
    <property type="entry name" value="P-loop_NTPase"/>
</dbReference>
<keyword evidence="2" id="KW-0493">Microtubule</keyword>
<dbReference type="GO" id="GO:0005524">
    <property type="term" value="F:ATP binding"/>
    <property type="evidence" value="ECO:0007669"/>
    <property type="project" value="UniProtKB-UniRule"/>
</dbReference>
<dbReference type="PANTHER" id="PTHR47968:SF36">
    <property type="entry name" value="KINESIN HEAVY CHAIN ISOFORM X1"/>
    <property type="match status" value="1"/>
</dbReference>
<evidence type="ECO:0000313" key="12">
    <source>
        <dbReference type="EMBL" id="KAK3707794.1"/>
    </source>
</evidence>
<feature type="compositionally biased region" description="Polar residues" evidence="10">
    <location>
        <begin position="599"/>
        <end position="610"/>
    </location>
</feature>
<reference evidence="12" key="1">
    <citation type="journal article" date="2023" name="G3 (Bethesda)">
        <title>A reference genome for the long-term kleptoplast-retaining sea slug Elysia crispata morphotype clarki.</title>
        <authorList>
            <person name="Eastman K.E."/>
            <person name="Pendleton A.L."/>
            <person name="Shaikh M.A."/>
            <person name="Suttiyut T."/>
            <person name="Ogas R."/>
            <person name="Tomko P."/>
            <person name="Gavelis G."/>
            <person name="Widhalm J.R."/>
            <person name="Wisecaver J.H."/>
        </authorList>
    </citation>
    <scope>NUCLEOTIDE SEQUENCE</scope>
    <source>
        <strain evidence="12">ECLA1</strain>
    </source>
</reference>
<feature type="region of interest" description="Disordered" evidence="10">
    <location>
        <begin position="1281"/>
        <end position="1360"/>
    </location>
</feature>
<dbReference type="Gene3D" id="3.40.850.10">
    <property type="entry name" value="Kinesin motor domain"/>
    <property type="match status" value="1"/>
</dbReference>
<feature type="region of interest" description="Disordered" evidence="10">
    <location>
        <begin position="1024"/>
        <end position="1045"/>
    </location>
</feature>
<evidence type="ECO:0000256" key="6">
    <source>
        <dbReference type="ARBA" id="ARBA00023175"/>
    </source>
</evidence>
<feature type="region of interest" description="Disordered" evidence="10">
    <location>
        <begin position="880"/>
        <end position="983"/>
    </location>
</feature>
<dbReference type="InterPro" id="IPR001752">
    <property type="entry name" value="Kinesin_motor_dom"/>
</dbReference>
<name>A0AAE1CL67_9GAST</name>
<feature type="compositionally biased region" description="Low complexity" evidence="10">
    <location>
        <begin position="499"/>
        <end position="514"/>
    </location>
</feature>
<evidence type="ECO:0000256" key="7">
    <source>
        <dbReference type="ARBA" id="ARBA00023212"/>
    </source>
</evidence>
<feature type="region of interest" description="Disordered" evidence="10">
    <location>
        <begin position="292"/>
        <end position="322"/>
    </location>
</feature>
<dbReference type="PROSITE" id="PS50067">
    <property type="entry name" value="KINESIN_MOTOR_2"/>
    <property type="match status" value="1"/>
</dbReference>
<proteinExistence type="inferred from homology"/>
<keyword evidence="13" id="KW-1185">Reference proteome</keyword>
<evidence type="ECO:0000259" key="11">
    <source>
        <dbReference type="PROSITE" id="PS50067"/>
    </source>
</evidence>
<feature type="compositionally biased region" description="Low complexity" evidence="10">
    <location>
        <begin position="894"/>
        <end position="906"/>
    </location>
</feature>
<dbReference type="Pfam" id="PF00225">
    <property type="entry name" value="Kinesin"/>
    <property type="match status" value="1"/>
</dbReference>
<feature type="compositionally biased region" description="Basic and acidic residues" evidence="10">
    <location>
        <begin position="552"/>
        <end position="571"/>
    </location>
</feature>
<keyword evidence="5 9" id="KW-0175">Coiled coil</keyword>
<keyword evidence="6 8" id="KW-0505">Motor protein</keyword>
<evidence type="ECO:0000256" key="1">
    <source>
        <dbReference type="ARBA" id="ARBA00004245"/>
    </source>
</evidence>
<dbReference type="Proteomes" id="UP001283361">
    <property type="component" value="Unassembled WGS sequence"/>
</dbReference>